<organism evidence="2">
    <name type="scientific">marine sediment metagenome</name>
    <dbReference type="NCBI Taxonomy" id="412755"/>
    <lineage>
        <taxon>unclassified sequences</taxon>
        <taxon>metagenomes</taxon>
        <taxon>ecological metagenomes</taxon>
    </lineage>
</organism>
<dbReference type="PANTHER" id="PTHR42760">
    <property type="entry name" value="SHORT-CHAIN DEHYDROGENASES/REDUCTASES FAMILY MEMBER"/>
    <property type="match status" value="1"/>
</dbReference>
<evidence type="ECO:0000256" key="1">
    <source>
        <dbReference type="ARBA" id="ARBA00006484"/>
    </source>
</evidence>
<dbReference type="AlphaFoldDB" id="X1HME7"/>
<dbReference type="GO" id="GO:0030497">
    <property type="term" value="P:fatty acid elongation"/>
    <property type="evidence" value="ECO:0007669"/>
    <property type="project" value="TreeGrafter"/>
</dbReference>
<proteinExistence type="inferred from homology"/>
<dbReference type="GO" id="GO:0016616">
    <property type="term" value="F:oxidoreductase activity, acting on the CH-OH group of donors, NAD or NADP as acceptor"/>
    <property type="evidence" value="ECO:0007669"/>
    <property type="project" value="TreeGrafter"/>
</dbReference>
<dbReference type="PANTHER" id="PTHR42760:SF40">
    <property type="entry name" value="3-OXOACYL-[ACYL-CARRIER-PROTEIN] REDUCTASE, CHLOROPLASTIC"/>
    <property type="match status" value="1"/>
</dbReference>
<dbReference type="PRINTS" id="PR00081">
    <property type="entry name" value="GDHRDH"/>
</dbReference>
<protein>
    <submittedName>
        <fullName evidence="2">Uncharacterized protein</fullName>
    </submittedName>
</protein>
<gene>
    <name evidence="2" type="ORF">S03H2_38277</name>
</gene>
<dbReference type="PRINTS" id="PR00080">
    <property type="entry name" value="SDRFAMILY"/>
</dbReference>
<reference evidence="2" key="1">
    <citation type="journal article" date="2014" name="Front. Microbiol.">
        <title>High frequency of phylogenetically diverse reductive dehalogenase-homologous genes in deep subseafloor sedimentary metagenomes.</title>
        <authorList>
            <person name="Kawai M."/>
            <person name="Futagami T."/>
            <person name="Toyoda A."/>
            <person name="Takaki Y."/>
            <person name="Nishi S."/>
            <person name="Hori S."/>
            <person name="Arai W."/>
            <person name="Tsubouchi T."/>
            <person name="Morono Y."/>
            <person name="Uchiyama I."/>
            <person name="Ito T."/>
            <person name="Fujiyama A."/>
            <person name="Inagaki F."/>
            <person name="Takami H."/>
        </authorList>
    </citation>
    <scope>NUCLEOTIDE SEQUENCE</scope>
    <source>
        <strain evidence="2">Expedition CK06-06</strain>
    </source>
</reference>
<name>X1HME7_9ZZZZ</name>
<comment type="similarity">
    <text evidence="1">Belongs to the short-chain dehydrogenases/reductases (SDR) family.</text>
</comment>
<dbReference type="Gene3D" id="3.40.50.720">
    <property type="entry name" value="NAD(P)-binding Rossmann-like Domain"/>
    <property type="match status" value="1"/>
</dbReference>
<dbReference type="SUPFAM" id="SSF51735">
    <property type="entry name" value="NAD(P)-binding Rossmann-fold domains"/>
    <property type="match status" value="1"/>
</dbReference>
<dbReference type="InterPro" id="IPR002347">
    <property type="entry name" value="SDR_fam"/>
</dbReference>
<dbReference type="EMBL" id="BARU01023600">
    <property type="protein sequence ID" value="GAH54994.1"/>
    <property type="molecule type" value="Genomic_DNA"/>
</dbReference>
<dbReference type="InterPro" id="IPR036291">
    <property type="entry name" value="NAD(P)-bd_dom_sf"/>
</dbReference>
<dbReference type="Pfam" id="PF13561">
    <property type="entry name" value="adh_short_C2"/>
    <property type="match status" value="1"/>
</dbReference>
<accession>X1HME7</accession>
<comment type="caution">
    <text evidence="2">The sequence shown here is derived from an EMBL/GenBank/DDBJ whole genome shotgun (WGS) entry which is preliminary data.</text>
</comment>
<evidence type="ECO:0000313" key="2">
    <source>
        <dbReference type="EMBL" id="GAH54994.1"/>
    </source>
</evidence>
<sequence length="265" mass="29704">MKLTGVKVDVKKLFNIEGRIGVVTGGSGLYGRCIVEGLCEAGAKVIIASRNLENCKKTANSYKDKGYKTYAYKLDLSSHQSILSFTEELFKDFKRIDFLVNNSVLRPMGRYEDNIENWRKSMEVNATGLFDIARSFIERMVPQRKGVIVNISSMQGMVGPDFTLYEGTEMGASPDYFFHKAGMINLTRYFASQFGKYNIRVNSISPGGLFNNQPEKFVERYNKRTFLGRMANKDDIKGAVVFLISDASSYITGANLVIDGGYISK</sequence>